<evidence type="ECO:0000313" key="2">
    <source>
        <dbReference type="EMBL" id="ALV26821.1"/>
    </source>
</evidence>
<feature type="region of interest" description="Disordered" evidence="1">
    <location>
        <begin position="47"/>
        <end position="66"/>
    </location>
</feature>
<dbReference type="KEGG" id="pphr:APZ00_06760"/>
<reference evidence="2 3" key="1">
    <citation type="submission" date="2015-10" db="EMBL/GenBank/DDBJ databases">
        <title>The world's first case of liver abscess caused by Pannonibacter phragmitetus.</title>
        <authorList>
            <person name="Ming D."/>
            <person name="Wang M."/>
            <person name="Zhou Y."/>
            <person name="Jiang T."/>
            <person name="Hu S."/>
        </authorList>
    </citation>
    <scope>NUCLEOTIDE SEQUENCE [LARGE SCALE GENOMIC DNA]</scope>
    <source>
        <strain evidence="2 3">31801</strain>
    </source>
</reference>
<accession>A0A0U3P4T4</accession>
<evidence type="ECO:0000256" key="1">
    <source>
        <dbReference type="SAM" id="MobiDB-lite"/>
    </source>
</evidence>
<feature type="compositionally biased region" description="Low complexity" evidence="1">
    <location>
        <begin position="47"/>
        <end position="56"/>
    </location>
</feature>
<evidence type="ECO:0008006" key="4">
    <source>
        <dbReference type="Google" id="ProtNLM"/>
    </source>
</evidence>
<dbReference type="RefSeq" id="WP_058898449.1">
    <property type="nucleotide sequence ID" value="NZ_CP013068.1"/>
</dbReference>
<name>A0A0U3P4T4_9HYPH</name>
<organism evidence="2 3">
    <name type="scientific">Pannonibacter phragmitetus</name>
    <dbReference type="NCBI Taxonomy" id="121719"/>
    <lineage>
        <taxon>Bacteria</taxon>
        <taxon>Pseudomonadati</taxon>
        <taxon>Pseudomonadota</taxon>
        <taxon>Alphaproteobacteria</taxon>
        <taxon>Hyphomicrobiales</taxon>
        <taxon>Stappiaceae</taxon>
        <taxon>Pannonibacter</taxon>
    </lineage>
</organism>
<dbReference type="EMBL" id="CP013068">
    <property type="protein sequence ID" value="ALV26821.1"/>
    <property type="molecule type" value="Genomic_DNA"/>
</dbReference>
<dbReference type="STRING" id="121719.APZ00_06760"/>
<gene>
    <name evidence="2" type="ORF">APZ00_06760</name>
</gene>
<proteinExistence type="predicted"/>
<sequence>MSSASIAAALVGATQAQTQQQLQAKMLKMSMQPDQAVVAMLDQAASSGSGSAPLAAGTGGSVDVTV</sequence>
<evidence type="ECO:0000313" key="3">
    <source>
        <dbReference type="Proteomes" id="UP000064921"/>
    </source>
</evidence>
<dbReference type="Proteomes" id="UP000064921">
    <property type="component" value="Chromosome"/>
</dbReference>
<keyword evidence="3" id="KW-1185">Reference proteome</keyword>
<dbReference type="AlphaFoldDB" id="A0A0U3P4T4"/>
<protein>
    <recommendedName>
        <fullName evidence="4">Motility protein</fullName>
    </recommendedName>
</protein>